<gene>
    <name evidence="2" type="ORF">KC01_LOCUS27341</name>
</gene>
<name>A0AAV2LAH0_KNICA</name>
<accession>A0AAV2LAH0</accession>
<proteinExistence type="predicted"/>
<dbReference type="AlphaFoldDB" id="A0AAV2LAH0"/>
<dbReference type="Proteomes" id="UP001497482">
    <property type="component" value="Chromosome 23"/>
</dbReference>
<dbReference type="PROSITE" id="PS50800">
    <property type="entry name" value="SAP"/>
    <property type="match status" value="1"/>
</dbReference>
<keyword evidence="3" id="KW-1185">Reference proteome</keyword>
<evidence type="ECO:0000259" key="1">
    <source>
        <dbReference type="PROSITE" id="PS50800"/>
    </source>
</evidence>
<sequence length="152" mass="17097">MLKRPTKTPSQEELSVDIKEKWEKQIIAEGICEELRAPNPFCQDTLSIFYPWIGPQTRCGNVIPHTEMLKGVGGKTNEEGSKCTSVNEDQILSLLESKKVKKSELIKACSDLGLSSEGSEVDLINRLEEMLLYKDIYPKMFLKLQKTGGKCC</sequence>
<reference evidence="2 3" key="1">
    <citation type="submission" date="2024-04" db="EMBL/GenBank/DDBJ databases">
        <authorList>
            <person name="Waldvogel A.-M."/>
            <person name="Schoenle A."/>
        </authorList>
    </citation>
    <scope>NUCLEOTIDE SEQUENCE [LARGE SCALE GENOMIC DNA]</scope>
</reference>
<dbReference type="EMBL" id="OZ035845">
    <property type="protein sequence ID" value="CAL1598994.1"/>
    <property type="molecule type" value="Genomic_DNA"/>
</dbReference>
<protein>
    <recommendedName>
        <fullName evidence="1">SAP domain-containing protein</fullName>
    </recommendedName>
</protein>
<dbReference type="InterPro" id="IPR003034">
    <property type="entry name" value="SAP_dom"/>
</dbReference>
<feature type="domain" description="SAP" evidence="1">
    <location>
        <begin position="97"/>
        <end position="131"/>
    </location>
</feature>
<evidence type="ECO:0000313" key="3">
    <source>
        <dbReference type="Proteomes" id="UP001497482"/>
    </source>
</evidence>
<organism evidence="2 3">
    <name type="scientific">Knipowitschia caucasica</name>
    <name type="common">Caucasian dwarf goby</name>
    <name type="synonym">Pomatoschistus caucasicus</name>
    <dbReference type="NCBI Taxonomy" id="637954"/>
    <lineage>
        <taxon>Eukaryota</taxon>
        <taxon>Metazoa</taxon>
        <taxon>Chordata</taxon>
        <taxon>Craniata</taxon>
        <taxon>Vertebrata</taxon>
        <taxon>Euteleostomi</taxon>
        <taxon>Actinopterygii</taxon>
        <taxon>Neopterygii</taxon>
        <taxon>Teleostei</taxon>
        <taxon>Neoteleostei</taxon>
        <taxon>Acanthomorphata</taxon>
        <taxon>Gobiaria</taxon>
        <taxon>Gobiiformes</taxon>
        <taxon>Gobioidei</taxon>
        <taxon>Gobiidae</taxon>
        <taxon>Gobiinae</taxon>
        <taxon>Knipowitschia</taxon>
    </lineage>
</organism>
<evidence type="ECO:0000313" key="2">
    <source>
        <dbReference type="EMBL" id="CAL1598994.1"/>
    </source>
</evidence>